<proteinExistence type="predicted"/>
<evidence type="ECO:0000313" key="1">
    <source>
        <dbReference type="EMBL" id="MBB6502146.1"/>
    </source>
</evidence>
<reference evidence="1 2" key="1">
    <citation type="submission" date="2020-08" db="EMBL/GenBank/DDBJ databases">
        <title>Genomic Encyclopedia of Type Strains, Phase IV (KMG-V): Genome sequencing to study the core and pangenomes of soil and plant-associated prokaryotes.</title>
        <authorList>
            <person name="Whitman W."/>
        </authorList>
    </citation>
    <scope>NUCLEOTIDE SEQUENCE [LARGE SCALE GENOMIC DNA]</scope>
    <source>
        <strain evidence="1 2">M2T3</strain>
    </source>
</reference>
<organism evidence="1 2">
    <name type="scientific">Pedobacter cryoconitis</name>
    <dbReference type="NCBI Taxonomy" id="188932"/>
    <lineage>
        <taxon>Bacteria</taxon>
        <taxon>Pseudomonadati</taxon>
        <taxon>Bacteroidota</taxon>
        <taxon>Sphingobacteriia</taxon>
        <taxon>Sphingobacteriales</taxon>
        <taxon>Sphingobacteriaceae</taxon>
        <taxon>Pedobacter</taxon>
    </lineage>
</organism>
<gene>
    <name evidence="1" type="ORF">HDF25_004323</name>
</gene>
<accession>A0A7X0J6S3</accession>
<protein>
    <submittedName>
        <fullName evidence="1">Uncharacterized protein</fullName>
    </submittedName>
</protein>
<dbReference type="EMBL" id="JACHCC010000012">
    <property type="protein sequence ID" value="MBB6502146.1"/>
    <property type="molecule type" value="Genomic_DNA"/>
</dbReference>
<dbReference type="Proteomes" id="UP000521017">
    <property type="component" value="Unassembled WGS sequence"/>
</dbReference>
<evidence type="ECO:0000313" key="2">
    <source>
        <dbReference type="Proteomes" id="UP000521017"/>
    </source>
</evidence>
<dbReference type="RefSeq" id="WP_184628407.1">
    <property type="nucleotide sequence ID" value="NZ_JACHCC010000012.1"/>
</dbReference>
<sequence>MKYELQQFKSMVNALLQYDRLESWMKSQHNFIENIALETERICDTFKEISLRQEAIFLTDYFHYHQHALVVMIDQLHQFLTNLPEDANDEDEGRVVLQRLYNACVTILLLLHTQLKDFFKMEGKVPDSFIEQHQSQQGENHIFIEKSLLERSINATIVTHLIAVLRFEDQYPDDEISFSVYSYVLKVQKELLVYLHGKDDDTNNYQILKLLTTLNLNSIGIYEHYRGVVNEKQMPHFAIPGFQKPSDPIKMSLLLFIVTEINSLHALKHTTREFYTLNT</sequence>
<comment type="caution">
    <text evidence="1">The sequence shown here is derived from an EMBL/GenBank/DDBJ whole genome shotgun (WGS) entry which is preliminary data.</text>
</comment>
<dbReference type="AlphaFoldDB" id="A0A7X0J6S3"/>
<name>A0A7X0J6S3_9SPHI</name>